<feature type="region of interest" description="Disordered" evidence="2">
    <location>
        <begin position="9"/>
        <end position="37"/>
    </location>
</feature>
<dbReference type="InterPro" id="IPR000668">
    <property type="entry name" value="Peptidase_C1A_C"/>
</dbReference>
<evidence type="ECO:0000313" key="5">
    <source>
        <dbReference type="Proteomes" id="UP000313849"/>
    </source>
</evidence>
<sequence>MTLILRELRASTEPGALHTATTATTTKPHKAGKATRLTKPDTTVKATDPERVHPGGVPRILNVVPSTGTETDWSADDALEAGLLTAVRRPDAVDLRQDWWTVGDQGSTGSCVGWATADGVGRYLMVTGGRLASDQRLSPRFIWMSSKETDEFDSRPTSFVEGSGTSLKSAMDVARKFGFALETDLPFAIATTMYLGQENAFYAAAAQRRVSYVNLDRDLEKWKDWLHQNGPILAGLSVDENWMRLGARGKLDAYAGSHIYGGHAVCIVGYRKDGTFVVRNSWGTGWGAHGFAYVTPAYLEAAFYPESYGAKLS</sequence>
<feature type="domain" description="Peptidase C1A papain C-terminal" evidence="3">
    <location>
        <begin position="89"/>
        <end position="306"/>
    </location>
</feature>
<dbReference type="PANTHER" id="PTHR12411">
    <property type="entry name" value="CYSTEINE PROTEASE FAMILY C1-RELATED"/>
    <property type="match status" value="1"/>
</dbReference>
<evidence type="ECO:0000256" key="2">
    <source>
        <dbReference type="SAM" id="MobiDB-lite"/>
    </source>
</evidence>
<evidence type="ECO:0000259" key="3">
    <source>
        <dbReference type="SMART" id="SM00645"/>
    </source>
</evidence>
<organism evidence="4 5">
    <name type="scientific">Miniimonas arenae</name>
    <dbReference type="NCBI Taxonomy" id="676201"/>
    <lineage>
        <taxon>Bacteria</taxon>
        <taxon>Bacillati</taxon>
        <taxon>Actinomycetota</taxon>
        <taxon>Actinomycetes</taxon>
        <taxon>Micrococcales</taxon>
        <taxon>Beutenbergiaceae</taxon>
        <taxon>Miniimonas</taxon>
    </lineage>
</organism>
<dbReference type="InterPro" id="IPR013128">
    <property type="entry name" value="Peptidase_C1A"/>
</dbReference>
<dbReference type="SMART" id="SM00645">
    <property type="entry name" value="Pept_C1"/>
    <property type="match status" value="1"/>
</dbReference>
<dbReference type="Gene3D" id="3.90.70.10">
    <property type="entry name" value="Cysteine proteinases"/>
    <property type="match status" value="1"/>
</dbReference>
<dbReference type="AlphaFoldDB" id="A0A5C5BC49"/>
<feature type="compositionally biased region" description="Low complexity" evidence="2">
    <location>
        <begin position="14"/>
        <end position="26"/>
    </location>
</feature>
<proteinExistence type="inferred from homology"/>
<accession>A0A5C5BC49</accession>
<protein>
    <recommendedName>
        <fullName evidence="3">Peptidase C1A papain C-terminal domain-containing protein</fullName>
    </recommendedName>
</protein>
<evidence type="ECO:0000313" key="4">
    <source>
        <dbReference type="EMBL" id="TNU74958.1"/>
    </source>
</evidence>
<dbReference type="SUPFAM" id="SSF54001">
    <property type="entry name" value="Cysteine proteinases"/>
    <property type="match status" value="1"/>
</dbReference>
<gene>
    <name evidence="4" type="ORF">FH969_06430</name>
</gene>
<dbReference type="GO" id="GO:0008234">
    <property type="term" value="F:cysteine-type peptidase activity"/>
    <property type="evidence" value="ECO:0007669"/>
    <property type="project" value="InterPro"/>
</dbReference>
<dbReference type="CDD" id="cd02619">
    <property type="entry name" value="Peptidase_C1"/>
    <property type="match status" value="1"/>
</dbReference>
<dbReference type="InterPro" id="IPR038765">
    <property type="entry name" value="Papain-like_cys_pep_sf"/>
</dbReference>
<dbReference type="OrthoDB" id="5289073at2"/>
<keyword evidence="5" id="KW-1185">Reference proteome</keyword>
<dbReference type="Pfam" id="PF00112">
    <property type="entry name" value="Peptidase_C1"/>
    <property type="match status" value="1"/>
</dbReference>
<name>A0A5C5BC49_9MICO</name>
<comment type="caution">
    <text evidence="4">The sequence shown here is derived from an EMBL/GenBank/DDBJ whole genome shotgun (WGS) entry which is preliminary data.</text>
</comment>
<reference evidence="4 5" key="1">
    <citation type="submission" date="2019-06" db="EMBL/GenBank/DDBJ databases">
        <title>Draft genome sequence of Miniimonas arenae KCTC 19750T isolated from sea sand.</title>
        <authorList>
            <person name="Park S.-J."/>
        </authorList>
    </citation>
    <scope>NUCLEOTIDE SEQUENCE [LARGE SCALE GENOMIC DNA]</scope>
    <source>
        <strain evidence="4 5">KCTC 19750</strain>
    </source>
</reference>
<dbReference type="EMBL" id="VENP01000018">
    <property type="protein sequence ID" value="TNU74958.1"/>
    <property type="molecule type" value="Genomic_DNA"/>
</dbReference>
<comment type="similarity">
    <text evidence="1">Belongs to the peptidase C1 family.</text>
</comment>
<evidence type="ECO:0000256" key="1">
    <source>
        <dbReference type="ARBA" id="ARBA00008455"/>
    </source>
</evidence>
<dbReference type="GO" id="GO:0006508">
    <property type="term" value="P:proteolysis"/>
    <property type="evidence" value="ECO:0007669"/>
    <property type="project" value="InterPro"/>
</dbReference>
<dbReference type="Proteomes" id="UP000313849">
    <property type="component" value="Unassembled WGS sequence"/>
</dbReference>